<keyword evidence="1" id="KW-0732">Signal</keyword>
<sequence length="689" mass="70824">MAWKFGSWLGKRHEAANPRKRSKMLLTVLEERDVPATLTSFSVTAGGTGSGIVRVSSATTTPTTLYDIVPYGANFGTNISVAVGDVNGDGIPDIITAPGVGAPANIRVYDGNTGQQLKGTIGSFYAFPPSFTGGVNVAVADLNNDGHADIIVSQESGGSEVRVFDGATGALLETLDPFGGFQGGARVAAADVNGDGTPDIIIGAGPSAGPRVVVYSGLTTTQLYSFYAFDSGFTGGVYVAAGDLANSSTNADIVVGAGPGAGPNVVVLNGASPTSTPIASFYAYDPAFTGGVRVAVGNVPNFGNGIYTTNGPGAAPNTAEFDGSTFTERASFYGAPSGDGGYVAATGPTTSATYTTGVENLYAFTAPDNTNNTVLALTASPFVGAGTSAIFDPNKTYTIHVDNSDVTNPSNDILFQVSFSAPNSLGVQTYTLKEIEGSTVTVLATGTPNSIASLSNVSGEFFAGTADDPSFYDKTGITNFLNNTGTFPRPAGSAVNYYGPNVNDLAMVIEIPTSQLLQTGGGNTIGVWGTSETLGVQTDRVGMGLVQTLLLPAADQSLYNTTSPVNDRANFLPDALNQLENAPYNLTADQATAVANQLLPDMLIFTTGTPFTTNSTDANGFPNGRRLRDDTANYLLNLMTNGAITTDNVPDDNGDRITDGTANSPSTFRQILFPYIGAPNNPGTGPNLN</sequence>
<dbReference type="Pfam" id="PF13517">
    <property type="entry name" value="FG-GAP_3"/>
    <property type="match status" value="1"/>
</dbReference>
<dbReference type="PANTHER" id="PTHR44103">
    <property type="entry name" value="PROPROTEIN CONVERTASE P"/>
    <property type="match status" value="1"/>
</dbReference>
<evidence type="ECO:0000313" key="4">
    <source>
        <dbReference type="Proteomes" id="UP000676194"/>
    </source>
</evidence>
<protein>
    <submittedName>
        <fullName evidence="3">DUF4331 family protein</fullName>
    </submittedName>
</protein>
<dbReference type="Pfam" id="PF14224">
    <property type="entry name" value="DUF4331"/>
    <property type="match status" value="1"/>
</dbReference>
<dbReference type="SUPFAM" id="SSF69318">
    <property type="entry name" value="Integrin alpha N-terminal domain"/>
    <property type="match status" value="1"/>
</dbReference>
<evidence type="ECO:0000256" key="2">
    <source>
        <dbReference type="SAM" id="MobiDB-lite"/>
    </source>
</evidence>
<feature type="region of interest" description="Disordered" evidence="2">
    <location>
        <begin position="646"/>
        <end position="665"/>
    </location>
</feature>
<dbReference type="Proteomes" id="UP000676194">
    <property type="component" value="Chromosome"/>
</dbReference>
<dbReference type="PANTHER" id="PTHR44103:SF1">
    <property type="entry name" value="PROPROTEIN CONVERTASE P"/>
    <property type="match status" value="1"/>
</dbReference>
<accession>A0A8E6EV69</accession>
<reference evidence="3" key="1">
    <citation type="submission" date="2021-05" db="EMBL/GenBank/DDBJ databases">
        <title>Complete genome sequence of the cellulolytic planctomycete Telmatocola sphagniphila SP2T and characterization of the first cellulase from planctomycetes.</title>
        <authorList>
            <person name="Rakitin A.L."/>
            <person name="Beletsky A.V."/>
            <person name="Naumoff D.G."/>
            <person name="Kulichevskaya I.S."/>
            <person name="Mardanov A.V."/>
            <person name="Ravin N.V."/>
            <person name="Dedysh S.N."/>
        </authorList>
    </citation>
    <scope>NUCLEOTIDE SEQUENCE</scope>
    <source>
        <strain evidence="3">SP2T</strain>
    </source>
</reference>
<dbReference type="InterPro" id="IPR028994">
    <property type="entry name" value="Integrin_alpha_N"/>
</dbReference>
<dbReference type="EMBL" id="CP074694">
    <property type="protein sequence ID" value="QVL32212.1"/>
    <property type="molecule type" value="Genomic_DNA"/>
</dbReference>
<dbReference type="KEGG" id="tsph:KIH39_25820"/>
<evidence type="ECO:0000256" key="1">
    <source>
        <dbReference type="ARBA" id="ARBA00022729"/>
    </source>
</evidence>
<dbReference type="RefSeq" id="WP_213496951.1">
    <property type="nucleotide sequence ID" value="NZ_CP074694.1"/>
</dbReference>
<gene>
    <name evidence="3" type="ORF">KIH39_25820</name>
</gene>
<dbReference type="InterPro" id="IPR025566">
    <property type="entry name" value="DUF4331"/>
</dbReference>
<keyword evidence="4" id="KW-1185">Reference proteome</keyword>
<dbReference type="AlphaFoldDB" id="A0A8E6EV69"/>
<organism evidence="3 4">
    <name type="scientific">Telmatocola sphagniphila</name>
    <dbReference type="NCBI Taxonomy" id="1123043"/>
    <lineage>
        <taxon>Bacteria</taxon>
        <taxon>Pseudomonadati</taxon>
        <taxon>Planctomycetota</taxon>
        <taxon>Planctomycetia</taxon>
        <taxon>Gemmatales</taxon>
        <taxon>Gemmataceae</taxon>
    </lineage>
</organism>
<evidence type="ECO:0000313" key="3">
    <source>
        <dbReference type="EMBL" id="QVL32212.1"/>
    </source>
</evidence>
<name>A0A8E6EV69_9BACT</name>
<proteinExistence type="predicted"/>
<dbReference type="Pfam" id="PF01839">
    <property type="entry name" value="FG-GAP"/>
    <property type="match status" value="1"/>
</dbReference>
<dbReference type="Gene3D" id="2.130.10.130">
    <property type="entry name" value="Integrin alpha, N-terminal"/>
    <property type="match status" value="2"/>
</dbReference>
<dbReference type="InterPro" id="IPR013517">
    <property type="entry name" value="FG-GAP"/>
</dbReference>